<organism evidence="3 4">
    <name type="scientific">Penicillium angulare</name>
    <dbReference type="NCBI Taxonomy" id="116970"/>
    <lineage>
        <taxon>Eukaryota</taxon>
        <taxon>Fungi</taxon>
        <taxon>Dikarya</taxon>
        <taxon>Ascomycota</taxon>
        <taxon>Pezizomycotina</taxon>
        <taxon>Eurotiomycetes</taxon>
        <taxon>Eurotiomycetidae</taxon>
        <taxon>Eurotiales</taxon>
        <taxon>Aspergillaceae</taxon>
        <taxon>Penicillium</taxon>
    </lineage>
</organism>
<dbReference type="Proteomes" id="UP001149165">
    <property type="component" value="Unassembled WGS sequence"/>
</dbReference>
<dbReference type="GO" id="GO:0005829">
    <property type="term" value="C:cytosol"/>
    <property type="evidence" value="ECO:0007669"/>
    <property type="project" value="TreeGrafter"/>
</dbReference>
<dbReference type="OrthoDB" id="6417021at2759"/>
<name>A0A9W9JWD9_9EURO</name>
<dbReference type="Pfam" id="PF10521">
    <property type="entry name" value="Tti2"/>
    <property type="match status" value="1"/>
</dbReference>
<evidence type="ECO:0000313" key="4">
    <source>
        <dbReference type="Proteomes" id="UP001149165"/>
    </source>
</evidence>
<accession>A0A9W9JWD9</accession>
<evidence type="ECO:0000313" key="3">
    <source>
        <dbReference type="EMBL" id="KAJ5083552.1"/>
    </source>
</evidence>
<dbReference type="EMBL" id="JAPQKH010000008">
    <property type="protein sequence ID" value="KAJ5083552.1"/>
    <property type="molecule type" value="Genomic_DNA"/>
</dbReference>
<dbReference type="AlphaFoldDB" id="A0A9W9JWD9"/>
<evidence type="ECO:0000256" key="2">
    <source>
        <dbReference type="SAM" id="MobiDB-lite"/>
    </source>
</evidence>
<dbReference type="InterPro" id="IPR016024">
    <property type="entry name" value="ARM-type_fold"/>
</dbReference>
<dbReference type="GO" id="GO:0110078">
    <property type="term" value="C:TTT Hsp90 cochaperone complex"/>
    <property type="evidence" value="ECO:0007669"/>
    <property type="project" value="InterPro"/>
</dbReference>
<dbReference type="PANTHER" id="PTHR32226:SF2">
    <property type="entry name" value="TELO2-INTERACTING PROTEIN 2"/>
    <property type="match status" value="1"/>
</dbReference>
<protein>
    <submittedName>
        <fullName evidence="3">Uncharacterized protein</fullName>
    </submittedName>
</protein>
<comment type="caution">
    <text evidence="3">The sequence shown here is derived from an EMBL/GenBank/DDBJ whole genome shotgun (WGS) entry which is preliminary data.</text>
</comment>
<sequence length="587" mass="65349">MEQLRKEAGSAIENGRDDLPDRLPSSMSVKGDLSQLWEHVSKYDNSNYRNACDSLLTALNFLEWGFDPQLSNNEADEIQATTHLFKWASKLALPSTEFAVLYGEKIETTEMKQLQRDSRLKQKLALEFIVLLTAKTDGGRPGRHSHSQDVILAMVISTSMTNPWASEDAAEVASMQLGVTGQYGLWNTIEDILRDKLKPLFTKQRNPNITSEGRKDLHPVPLPRFDGSVLDDSTKPWKNTDIYATPALSWIVSQYKTEDIGHLEKHFPLLVPAILSLIDDSDPIAKVQGCTLLGSLLIPIRNSNSDILARTNLVSVFEDAITPCLLSIPTITPEQDSLCILRVAYPVLISLFKADYLTDSPRAGHSELPNSERKYKNKLAKILRSNLISSFNHVSYSGAAVDSAASFPHKELSTFLLAQISITIRELGLETTKYVQDVLPLLRATLSNPFGLAHPPLISAAILATRSLVLMAPSRVWRWRGEIFDGLCTCWLHAQDETKETEKERRQDGRGEDDAKHPEDRARHLAKITRELEVVVIVLKHALQNPVAVGGTPDADQVLAKEEMAEELKKLVEADSELEGLLLETLA</sequence>
<dbReference type="PANTHER" id="PTHR32226">
    <property type="entry name" value="TELO2-INTERACTING PROTEIN 2"/>
    <property type="match status" value="1"/>
</dbReference>
<dbReference type="InterPro" id="IPR018870">
    <property type="entry name" value="Tti2"/>
</dbReference>
<gene>
    <name evidence="3" type="ORF">N7456_012979</name>
</gene>
<feature type="compositionally biased region" description="Basic and acidic residues" evidence="2">
    <location>
        <begin position="1"/>
        <end position="21"/>
    </location>
</feature>
<evidence type="ECO:0000256" key="1">
    <source>
        <dbReference type="ARBA" id="ARBA00034736"/>
    </source>
</evidence>
<feature type="region of interest" description="Disordered" evidence="2">
    <location>
        <begin position="1"/>
        <end position="26"/>
    </location>
</feature>
<comment type="similarity">
    <text evidence="1">Belongs to the TTI2 family.</text>
</comment>
<proteinExistence type="inferred from homology"/>
<dbReference type="GO" id="GO:0005634">
    <property type="term" value="C:nucleus"/>
    <property type="evidence" value="ECO:0007669"/>
    <property type="project" value="TreeGrafter"/>
</dbReference>
<keyword evidence="4" id="KW-1185">Reference proteome</keyword>
<dbReference type="SUPFAM" id="SSF48371">
    <property type="entry name" value="ARM repeat"/>
    <property type="match status" value="1"/>
</dbReference>
<feature type="region of interest" description="Disordered" evidence="2">
    <location>
        <begin position="498"/>
        <end position="521"/>
    </location>
</feature>
<reference evidence="3" key="1">
    <citation type="submission" date="2022-11" db="EMBL/GenBank/DDBJ databases">
        <authorList>
            <person name="Petersen C."/>
        </authorList>
    </citation>
    <scope>NUCLEOTIDE SEQUENCE</scope>
    <source>
        <strain evidence="3">IBT 30069</strain>
    </source>
</reference>
<reference evidence="3" key="2">
    <citation type="journal article" date="2023" name="IMA Fungus">
        <title>Comparative genomic study of the Penicillium genus elucidates a diverse pangenome and 15 lateral gene transfer events.</title>
        <authorList>
            <person name="Petersen C."/>
            <person name="Sorensen T."/>
            <person name="Nielsen M.R."/>
            <person name="Sondergaard T.E."/>
            <person name="Sorensen J.L."/>
            <person name="Fitzpatrick D.A."/>
            <person name="Frisvad J.C."/>
            <person name="Nielsen K.L."/>
        </authorList>
    </citation>
    <scope>NUCLEOTIDE SEQUENCE</scope>
    <source>
        <strain evidence="3">IBT 30069</strain>
    </source>
</reference>